<proteinExistence type="predicted"/>
<dbReference type="AlphaFoldDB" id="A0A699IJJ8"/>
<comment type="caution">
    <text evidence="3">The sequence shown here is derived from an EMBL/GenBank/DDBJ whole genome shotgun (WGS) entry which is preliminary data.</text>
</comment>
<keyword evidence="3" id="KW-0695">RNA-directed DNA polymerase</keyword>
<reference evidence="3" key="1">
    <citation type="journal article" date="2019" name="Sci. Rep.">
        <title>Draft genome of Tanacetum cinerariifolium, the natural source of mosquito coil.</title>
        <authorList>
            <person name="Yamashiro T."/>
            <person name="Shiraishi A."/>
            <person name="Satake H."/>
            <person name="Nakayama K."/>
        </authorList>
    </citation>
    <scope>NUCLEOTIDE SEQUENCE</scope>
</reference>
<organism evidence="3">
    <name type="scientific">Tanacetum cinerariifolium</name>
    <name type="common">Dalmatian daisy</name>
    <name type="synonym">Chrysanthemum cinerariifolium</name>
    <dbReference type="NCBI Taxonomy" id="118510"/>
    <lineage>
        <taxon>Eukaryota</taxon>
        <taxon>Viridiplantae</taxon>
        <taxon>Streptophyta</taxon>
        <taxon>Embryophyta</taxon>
        <taxon>Tracheophyta</taxon>
        <taxon>Spermatophyta</taxon>
        <taxon>Magnoliopsida</taxon>
        <taxon>eudicotyledons</taxon>
        <taxon>Gunneridae</taxon>
        <taxon>Pentapetalae</taxon>
        <taxon>asterids</taxon>
        <taxon>campanulids</taxon>
        <taxon>Asterales</taxon>
        <taxon>Asteraceae</taxon>
        <taxon>Asteroideae</taxon>
        <taxon>Anthemideae</taxon>
        <taxon>Anthemidinae</taxon>
        <taxon>Tanacetum</taxon>
    </lineage>
</organism>
<dbReference type="Pfam" id="PF24626">
    <property type="entry name" value="SH3_Tf2-1"/>
    <property type="match status" value="1"/>
</dbReference>
<keyword evidence="3" id="KW-0548">Nucleotidyltransferase</keyword>
<evidence type="ECO:0000256" key="1">
    <source>
        <dbReference type="SAM" id="MobiDB-lite"/>
    </source>
</evidence>
<accession>A0A699IJJ8</accession>
<feature type="domain" description="Tf2-1-like SH3-like" evidence="2">
    <location>
        <begin position="58"/>
        <end position="107"/>
    </location>
</feature>
<dbReference type="EMBL" id="BKCJ010293106">
    <property type="protein sequence ID" value="GEZ55384.1"/>
    <property type="molecule type" value="Genomic_DNA"/>
</dbReference>
<name>A0A699IJJ8_TANCI</name>
<feature type="region of interest" description="Disordered" evidence="1">
    <location>
        <begin position="139"/>
        <end position="158"/>
    </location>
</feature>
<evidence type="ECO:0000259" key="2">
    <source>
        <dbReference type="Pfam" id="PF24626"/>
    </source>
</evidence>
<feature type="compositionally biased region" description="Basic and acidic residues" evidence="1">
    <location>
        <begin position="115"/>
        <end position="131"/>
    </location>
</feature>
<dbReference type="PANTHER" id="PTHR35046:SF26">
    <property type="entry name" value="RNA-DIRECTED DNA POLYMERASE"/>
    <property type="match status" value="1"/>
</dbReference>
<feature type="region of interest" description="Disordered" evidence="1">
    <location>
        <begin position="115"/>
        <end position="134"/>
    </location>
</feature>
<keyword evidence="3" id="KW-0808">Transferase</keyword>
<gene>
    <name evidence="3" type="ORF">Tci_527357</name>
</gene>
<evidence type="ECO:0000313" key="3">
    <source>
        <dbReference type="EMBL" id="GEZ55384.1"/>
    </source>
</evidence>
<dbReference type="InterPro" id="IPR056924">
    <property type="entry name" value="SH3_Tf2-1"/>
</dbReference>
<dbReference type="GO" id="GO:0003964">
    <property type="term" value="F:RNA-directed DNA polymerase activity"/>
    <property type="evidence" value="ECO:0007669"/>
    <property type="project" value="UniProtKB-KW"/>
</dbReference>
<sequence>MYLPLPVLVALWEDVSLDFITGLQRTQHQKDPVMVVVERFSKMAHFFACHTTYDAVQERFHAKRRSKLIPKSDGPFKILEKVNDNVYKIDLLGIVSTSCNVADLQPYFDHKEHLPSLRTNYPDDGKDDRQAPKYPISALNSNQLEPSPDSSQADSGQNQHKWIGLVQLDLLKT</sequence>
<protein>
    <submittedName>
        <fullName evidence="3">RNA-directed DNA polymerase</fullName>
    </submittedName>
</protein>
<dbReference type="PANTHER" id="PTHR35046">
    <property type="entry name" value="ZINC KNUCKLE (CCHC-TYPE) FAMILY PROTEIN"/>
    <property type="match status" value="1"/>
</dbReference>